<feature type="transmembrane region" description="Helical" evidence="1">
    <location>
        <begin position="48"/>
        <end position="66"/>
    </location>
</feature>
<dbReference type="AlphaFoldDB" id="A0A1X7LXD5"/>
<feature type="transmembrane region" description="Helical" evidence="1">
    <location>
        <begin position="140"/>
        <end position="159"/>
    </location>
</feature>
<name>A0A1X7LXD5_9BURK</name>
<keyword evidence="1" id="KW-0812">Transmembrane</keyword>
<evidence type="ECO:0000256" key="1">
    <source>
        <dbReference type="SAM" id="Phobius"/>
    </source>
</evidence>
<dbReference type="EMBL" id="FXAT01000011">
    <property type="protein sequence ID" value="SMG58360.1"/>
    <property type="molecule type" value="Genomic_DNA"/>
</dbReference>
<feature type="transmembrane region" description="Helical" evidence="1">
    <location>
        <begin position="219"/>
        <end position="235"/>
    </location>
</feature>
<organism evidence="2 3">
    <name type="scientific">Paraburkholderia susongensis</name>
    <dbReference type="NCBI Taxonomy" id="1515439"/>
    <lineage>
        <taxon>Bacteria</taxon>
        <taxon>Pseudomonadati</taxon>
        <taxon>Pseudomonadota</taxon>
        <taxon>Betaproteobacteria</taxon>
        <taxon>Burkholderiales</taxon>
        <taxon>Burkholderiaceae</taxon>
        <taxon>Paraburkholderia</taxon>
    </lineage>
</organism>
<dbReference type="Proteomes" id="UP000193228">
    <property type="component" value="Unassembled WGS sequence"/>
</dbReference>
<evidence type="ECO:0000313" key="2">
    <source>
        <dbReference type="EMBL" id="SMG58360.1"/>
    </source>
</evidence>
<sequence>MTTHESSQALSPSDYIARHLHNFSTPSTPSPASAAAGHHLGFFVWTPYGLILAGGLFVVLACFAAFRDRGAPFSFDRRMTFGQRLYLWWSCAWRQWLASTLLFAVVLLVFYFLILRKAPSLMQFSANLVPHDLASRSPGWSVAIAASPAIAALLIYSLVNLPLAGYMVRSGLAAHAMGGPAHFGFWHATLLGLTTYVWAAPGSLVIADVVVSLPFHAEDLLYAIFIAAWGMYIVLPRQVRRVQKWAKSA</sequence>
<proteinExistence type="predicted"/>
<dbReference type="OrthoDB" id="9087547at2"/>
<keyword evidence="3" id="KW-1185">Reference proteome</keyword>
<gene>
    <name evidence="2" type="ORF">SAMN06265784_11131</name>
</gene>
<evidence type="ECO:0000313" key="3">
    <source>
        <dbReference type="Proteomes" id="UP000193228"/>
    </source>
</evidence>
<feature type="transmembrane region" description="Helical" evidence="1">
    <location>
        <begin position="86"/>
        <end position="114"/>
    </location>
</feature>
<keyword evidence="1" id="KW-0472">Membrane</keyword>
<protein>
    <submittedName>
        <fullName evidence="2">Uncharacterized protein</fullName>
    </submittedName>
</protein>
<reference evidence="3" key="1">
    <citation type="submission" date="2017-04" db="EMBL/GenBank/DDBJ databases">
        <authorList>
            <person name="Varghese N."/>
            <person name="Submissions S."/>
        </authorList>
    </citation>
    <scope>NUCLEOTIDE SEQUENCE [LARGE SCALE GENOMIC DNA]</scope>
    <source>
        <strain evidence="3">LMG 29540</strain>
    </source>
</reference>
<dbReference type="RefSeq" id="WP_143809073.1">
    <property type="nucleotide sequence ID" value="NZ_FXAT01000011.1"/>
</dbReference>
<feature type="transmembrane region" description="Helical" evidence="1">
    <location>
        <begin position="180"/>
        <end position="199"/>
    </location>
</feature>
<keyword evidence="1" id="KW-1133">Transmembrane helix</keyword>
<accession>A0A1X7LXD5</accession>